<keyword evidence="3" id="KW-0285">Flavoprotein</keyword>
<dbReference type="GO" id="GO:0004633">
    <property type="term" value="F:phosphopantothenoylcysteine decarboxylase activity"/>
    <property type="evidence" value="ECO:0007669"/>
    <property type="project" value="UniProtKB-UniRule"/>
</dbReference>
<dbReference type="EC" id="4.1.1.36" evidence="3"/>
<dbReference type="HAMAP" id="MF_02225">
    <property type="entry name" value="CoaBC"/>
    <property type="match status" value="1"/>
</dbReference>
<dbReference type="InterPro" id="IPR007085">
    <property type="entry name" value="DNA/pantothenate-metab_flavo_C"/>
</dbReference>
<keyword evidence="1 3" id="KW-0210">Decarboxylase</keyword>
<dbReference type="PANTHER" id="PTHR14359:SF6">
    <property type="entry name" value="PHOSPHOPANTOTHENOYLCYSTEINE DECARBOXYLASE"/>
    <property type="match status" value="1"/>
</dbReference>
<comment type="similarity">
    <text evidence="3">In the C-terminal section; belongs to the PPC synthetase family.</text>
</comment>
<dbReference type="GO" id="GO:0071513">
    <property type="term" value="C:phosphopantothenoylcysteine decarboxylase complex"/>
    <property type="evidence" value="ECO:0007669"/>
    <property type="project" value="TreeGrafter"/>
</dbReference>
<keyword evidence="3" id="KW-0479">Metal-binding</keyword>
<dbReference type="AlphaFoldDB" id="A0A5N0A0K5"/>
<evidence type="ECO:0000256" key="3">
    <source>
        <dbReference type="HAMAP-Rule" id="MF_02225"/>
    </source>
</evidence>
<dbReference type="InterPro" id="IPR036551">
    <property type="entry name" value="Flavin_trans-like"/>
</dbReference>
<feature type="binding site" evidence="3">
    <location>
        <begin position="377"/>
        <end position="380"/>
    </location>
    <ligand>
        <name>CTP</name>
        <dbReference type="ChEBI" id="CHEBI:37563"/>
    </ligand>
</feature>
<evidence type="ECO:0000313" key="8">
    <source>
        <dbReference type="Proteomes" id="UP000412028"/>
    </source>
</evidence>
<dbReference type="InterPro" id="IPR035929">
    <property type="entry name" value="CoaB-like_sf"/>
</dbReference>
<keyword evidence="3" id="KW-0460">Magnesium</keyword>
<evidence type="ECO:0000256" key="4">
    <source>
        <dbReference type="SAM" id="MobiDB-lite"/>
    </source>
</evidence>
<comment type="catalytic activity">
    <reaction evidence="3">
        <text>N-[(R)-4-phosphopantothenoyl]-L-cysteine + H(+) = (R)-4'-phosphopantetheine + CO2</text>
        <dbReference type="Rhea" id="RHEA:16793"/>
        <dbReference type="ChEBI" id="CHEBI:15378"/>
        <dbReference type="ChEBI" id="CHEBI:16526"/>
        <dbReference type="ChEBI" id="CHEBI:59458"/>
        <dbReference type="ChEBI" id="CHEBI:61723"/>
        <dbReference type="EC" id="4.1.1.36"/>
    </reaction>
</comment>
<evidence type="ECO:0000259" key="6">
    <source>
        <dbReference type="Pfam" id="PF04127"/>
    </source>
</evidence>
<dbReference type="OrthoDB" id="9802554at2"/>
<comment type="pathway">
    <text evidence="3">Cofactor biosynthesis; coenzyme A biosynthesis; CoA from (R)-pantothenate: step 3/5.</text>
</comment>
<dbReference type="GO" id="GO:0010181">
    <property type="term" value="F:FMN binding"/>
    <property type="evidence" value="ECO:0007669"/>
    <property type="project" value="UniProtKB-UniRule"/>
</dbReference>
<dbReference type="Gene3D" id="3.40.50.10300">
    <property type="entry name" value="CoaB-like"/>
    <property type="match status" value="1"/>
</dbReference>
<feature type="region of interest" description="Disordered" evidence="4">
    <location>
        <begin position="1"/>
        <end position="32"/>
    </location>
</feature>
<comment type="caution">
    <text evidence="3">Lacks conserved residue(s) required for the propagation of feature annotation.</text>
</comment>
<accession>A0A5N0A0K5</accession>
<feature type="compositionally biased region" description="Basic and acidic residues" evidence="4">
    <location>
        <begin position="1"/>
        <end position="15"/>
    </location>
</feature>
<dbReference type="EC" id="6.3.2.5" evidence="3"/>
<feature type="region of interest" description="Disordered" evidence="4">
    <location>
        <begin position="224"/>
        <end position="254"/>
    </location>
</feature>
<feature type="domain" description="Flavoprotein" evidence="5">
    <location>
        <begin position="35"/>
        <end position="219"/>
    </location>
</feature>
<organism evidence="7 8">
    <name type="scientific">Bifidobacterium tissieri</name>
    <dbReference type="NCBI Taxonomy" id="1630162"/>
    <lineage>
        <taxon>Bacteria</taxon>
        <taxon>Bacillati</taxon>
        <taxon>Actinomycetota</taxon>
        <taxon>Actinomycetes</taxon>
        <taxon>Bifidobacteriales</taxon>
        <taxon>Bifidobacteriaceae</taxon>
        <taxon>Bifidobacterium</taxon>
    </lineage>
</organism>
<keyword evidence="3" id="KW-0288">FMN</keyword>
<feature type="binding site" evidence="3">
    <location>
        <position position="412"/>
    </location>
    <ligand>
        <name>CTP</name>
        <dbReference type="ChEBI" id="CHEBI:37563"/>
    </ligand>
</feature>
<comment type="pathway">
    <text evidence="3">Cofactor biosynthesis; coenzyme A biosynthesis; CoA from (R)-pantothenate: step 2/5.</text>
</comment>
<dbReference type="GO" id="GO:0015941">
    <property type="term" value="P:pantothenate catabolic process"/>
    <property type="evidence" value="ECO:0007669"/>
    <property type="project" value="InterPro"/>
</dbReference>
<feature type="binding site" evidence="3">
    <location>
        <position position="398"/>
    </location>
    <ligand>
        <name>CTP</name>
        <dbReference type="ChEBI" id="CHEBI:37563"/>
    </ligand>
</feature>
<comment type="similarity">
    <text evidence="3">In the N-terminal section; belongs to the HFCD (homo-oligomeric flavin containing Cys decarboxylase) superfamily.</text>
</comment>
<evidence type="ECO:0000259" key="5">
    <source>
        <dbReference type="Pfam" id="PF02441"/>
    </source>
</evidence>
<gene>
    <name evidence="3" type="primary">coaBC</name>
    <name evidence="7" type="ORF">EMO89_03025</name>
</gene>
<dbReference type="SUPFAM" id="SSF52507">
    <property type="entry name" value="Homo-oligomeric flavin-containing Cys decarboxylases, HFCD"/>
    <property type="match status" value="1"/>
</dbReference>
<dbReference type="PANTHER" id="PTHR14359">
    <property type="entry name" value="HOMO-OLIGOMERIC FLAVIN CONTAINING CYS DECARBOXYLASE FAMILY"/>
    <property type="match status" value="1"/>
</dbReference>
<keyword evidence="3" id="KW-0511">Multifunctional enzyme</keyword>
<feature type="binding site" evidence="3">
    <location>
        <position position="350"/>
    </location>
    <ligand>
        <name>CTP</name>
        <dbReference type="ChEBI" id="CHEBI:37563"/>
    </ligand>
</feature>
<sequence>MLNDDTHHDGAESANRRHSHSATQHRRRKTQRPIHILLGVTGSIAAFKACQLASSLTKHGCEVRVMMTAAAQRFVGPATFDALTHTTTRTVMFPDSEYAITTDEYGDARVGVSHIEDAKWADMVVIAPATANVIAKFAHGLADDYLTSTVLAATCPKLVCPAMNVHMYENPATQRNIGICRELGFRFVDPTSGMLACQDVGKGRMAEPDDIETVIGEILAETESSTKTEIRESRNTNDAGETVHSGAPNPTTAIPSLKGLNVLVTAGPTQEPLDPVRYLTNHSTGKMGYALAEAARDMGATVTLVSGPVALPEPQGVNIVHVTTARDMFAAVSDHFAQADITVMAAAVGDFRAENTSPQKIKKHGRTTLTLELVSNPDILAWAGEHKRADGSQTLCGFAMETEHLVENAARKLAEKHCDMLVANNLRDPGAGFATDTNVVTILTPATDTDDQDDESHNIADIERIGQMPKTELAKLILARLNGLRARQ</sequence>
<comment type="cofactor">
    <cofactor evidence="3">
        <name>FMN</name>
        <dbReference type="ChEBI" id="CHEBI:58210"/>
    </cofactor>
    <text evidence="3">Binds 1 FMN per subunit.</text>
</comment>
<feature type="region of interest" description="Phosphopantothenoylcysteine decarboxylase" evidence="3">
    <location>
        <begin position="1"/>
        <end position="261"/>
    </location>
</feature>
<feature type="binding site" evidence="3">
    <location>
        <position position="360"/>
    </location>
    <ligand>
        <name>CTP</name>
        <dbReference type="ChEBI" id="CHEBI:37563"/>
    </ligand>
</feature>
<feature type="region of interest" description="Phosphopantothenate--cysteine ligase" evidence="3">
    <location>
        <begin position="262"/>
        <end position="488"/>
    </location>
</feature>
<dbReference type="UniPathway" id="UPA00241">
    <property type="reaction ID" value="UER00353"/>
</dbReference>
<dbReference type="GO" id="GO:0015937">
    <property type="term" value="P:coenzyme A biosynthetic process"/>
    <property type="evidence" value="ECO:0007669"/>
    <property type="project" value="UniProtKB-UniRule"/>
</dbReference>
<dbReference type="Gene3D" id="3.40.50.1950">
    <property type="entry name" value="Flavin prenyltransferase-like"/>
    <property type="match status" value="1"/>
</dbReference>
<protein>
    <recommendedName>
        <fullName evidence="3">Coenzyme A biosynthesis bifunctional protein CoaBC</fullName>
    </recommendedName>
    <alternativeName>
        <fullName evidence="3">DNA/pantothenate metabolism flavoprotein</fullName>
    </alternativeName>
    <alternativeName>
        <fullName evidence="3">Phosphopantothenoylcysteine synthetase/decarboxylase</fullName>
        <shortName evidence="3">PPCS-PPCDC</shortName>
    </alternativeName>
    <domain>
        <recommendedName>
            <fullName evidence="3">Phosphopantothenoylcysteine decarboxylase</fullName>
            <shortName evidence="3">PPC decarboxylase</shortName>
            <shortName evidence="3">PPC-DC</shortName>
            <ecNumber evidence="3">4.1.1.36</ecNumber>
        </recommendedName>
        <alternativeName>
            <fullName evidence="3">CoaC</fullName>
        </alternativeName>
    </domain>
    <domain>
        <recommendedName>
            <fullName evidence="3">Phosphopantothenate--cysteine ligase</fullName>
            <ecNumber evidence="3">6.3.2.5</ecNumber>
        </recommendedName>
        <alternativeName>
            <fullName evidence="3">CoaB</fullName>
        </alternativeName>
        <alternativeName>
            <fullName evidence="3">Phosphopantothenoylcysteine synthetase</fullName>
            <shortName evidence="3">PPC synthetase</shortName>
            <shortName evidence="3">PPC-S</shortName>
        </alternativeName>
    </domain>
</protein>
<dbReference type="Proteomes" id="UP000412028">
    <property type="component" value="Unassembled WGS sequence"/>
</dbReference>
<name>A0A5N0A0K5_9BIFI</name>
<reference evidence="7 8" key="1">
    <citation type="journal article" date="2019" name="Syst. Appl. Microbiol.">
        <title>Characterization of Bifidobacterium species in feaces of the Egyptian fruit bat: Description of B. vespertilionis sp. nov. and B. rousetti sp. nov.</title>
        <authorList>
            <person name="Modesto M."/>
            <person name="Satti M."/>
            <person name="Watanabe K."/>
            <person name="Puglisi E."/>
            <person name="Morelli L."/>
            <person name="Huang C.-H."/>
            <person name="Liou J.-S."/>
            <person name="Miyashita M."/>
            <person name="Tamura T."/>
            <person name="Saito S."/>
            <person name="Mori K."/>
            <person name="Huang L."/>
            <person name="Sciavilla P."/>
            <person name="Sandri C."/>
            <person name="Spiezio C."/>
            <person name="Vitali F."/>
            <person name="Cavalieri D."/>
            <person name="Perpetuini G."/>
            <person name="Tofalo R."/>
            <person name="Bonetti A."/>
            <person name="Arita M."/>
            <person name="Mattarelli P."/>
        </authorList>
    </citation>
    <scope>NUCLEOTIDE SEQUENCE [LARGE SCALE GENOMIC DNA]</scope>
    <source>
        <strain evidence="7 8">RST7</strain>
    </source>
</reference>
<feature type="domain" description="DNA/pantothenate metabolism flavoprotein C-terminal" evidence="6">
    <location>
        <begin position="257"/>
        <end position="452"/>
    </location>
</feature>
<dbReference type="GO" id="GO:0004632">
    <property type="term" value="F:phosphopantothenate--cysteine ligase activity"/>
    <property type="evidence" value="ECO:0007669"/>
    <property type="project" value="UniProtKB-UniRule"/>
</dbReference>
<keyword evidence="3" id="KW-0436">Ligase</keyword>
<dbReference type="Pfam" id="PF02441">
    <property type="entry name" value="Flavoprotein"/>
    <property type="match status" value="1"/>
</dbReference>
<comment type="cofactor">
    <cofactor evidence="3">
        <name>Mg(2+)</name>
        <dbReference type="ChEBI" id="CHEBI:18420"/>
    </cofactor>
</comment>
<dbReference type="GO" id="GO:0046872">
    <property type="term" value="F:metal ion binding"/>
    <property type="evidence" value="ECO:0007669"/>
    <property type="project" value="UniProtKB-KW"/>
</dbReference>
<dbReference type="InterPro" id="IPR005252">
    <property type="entry name" value="CoaBC"/>
</dbReference>
<dbReference type="SUPFAM" id="SSF102645">
    <property type="entry name" value="CoaB-like"/>
    <property type="match status" value="1"/>
</dbReference>
<dbReference type="Pfam" id="PF04127">
    <property type="entry name" value="DFP"/>
    <property type="match status" value="1"/>
</dbReference>
<feature type="compositionally biased region" description="Basic residues" evidence="4">
    <location>
        <begin position="16"/>
        <end position="32"/>
    </location>
</feature>
<proteinExistence type="inferred from homology"/>
<feature type="compositionally biased region" description="Basic and acidic residues" evidence="4">
    <location>
        <begin position="224"/>
        <end position="235"/>
    </location>
</feature>
<dbReference type="InterPro" id="IPR003382">
    <property type="entry name" value="Flavoprotein"/>
</dbReference>
<comment type="caution">
    <text evidence="7">The sequence shown here is derived from an EMBL/GenBank/DDBJ whole genome shotgun (WGS) entry which is preliminary data.</text>
</comment>
<evidence type="ECO:0000256" key="1">
    <source>
        <dbReference type="ARBA" id="ARBA00022793"/>
    </source>
</evidence>
<evidence type="ECO:0000313" key="7">
    <source>
        <dbReference type="EMBL" id="KAA8831224.1"/>
    </source>
</evidence>
<keyword evidence="2 3" id="KW-0456">Lyase</keyword>
<dbReference type="EMBL" id="RZUI01000003">
    <property type="protein sequence ID" value="KAA8831224.1"/>
    <property type="molecule type" value="Genomic_DNA"/>
</dbReference>
<comment type="function">
    <text evidence="3">Catalyzes two sequential steps in the biosynthesis of coenzyme A. In the first step cysteine is conjugated to 4'-phosphopantothenate to form 4-phosphopantothenoylcysteine. In the second step the latter compound is decarboxylated to form 4'-phosphopantotheine.</text>
</comment>
<feature type="active site" description="Proton donor" evidence="3">
    <location>
        <position position="197"/>
    </location>
</feature>
<evidence type="ECO:0000256" key="2">
    <source>
        <dbReference type="ARBA" id="ARBA00023239"/>
    </source>
</evidence>
<feature type="binding site" evidence="3">
    <location>
        <position position="416"/>
    </location>
    <ligand>
        <name>CTP</name>
        <dbReference type="ChEBI" id="CHEBI:37563"/>
    </ligand>
</feature>
<comment type="catalytic activity">
    <reaction evidence="3">
        <text>(R)-4'-phosphopantothenate + L-cysteine + CTP = N-[(R)-4-phosphopantothenoyl]-L-cysteine + CMP + diphosphate + H(+)</text>
        <dbReference type="Rhea" id="RHEA:19397"/>
        <dbReference type="ChEBI" id="CHEBI:10986"/>
        <dbReference type="ChEBI" id="CHEBI:15378"/>
        <dbReference type="ChEBI" id="CHEBI:33019"/>
        <dbReference type="ChEBI" id="CHEBI:35235"/>
        <dbReference type="ChEBI" id="CHEBI:37563"/>
        <dbReference type="ChEBI" id="CHEBI:59458"/>
        <dbReference type="ChEBI" id="CHEBI:60377"/>
        <dbReference type="EC" id="6.3.2.5"/>
    </reaction>
</comment>